<dbReference type="EMBL" id="BEYU01000077">
    <property type="protein sequence ID" value="GBG30513.1"/>
    <property type="molecule type" value="Genomic_DNA"/>
</dbReference>
<feature type="region of interest" description="Disordered" evidence="1">
    <location>
        <begin position="55"/>
        <end position="180"/>
    </location>
</feature>
<comment type="caution">
    <text evidence="2">The sequence shown here is derived from an EMBL/GenBank/DDBJ whole genome shotgun (WGS) entry which is preliminary data.</text>
</comment>
<dbReference type="InParanoid" id="A0A2R5GPG5"/>
<organism evidence="2 3">
    <name type="scientific">Hondaea fermentalgiana</name>
    <dbReference type="NCBI Taxonomy" id="2315210"/>
    <lineage>
        <taxon>Eukaryota</taxon>
        <taxon>Sar</taxon>
        <taxon>Stramenopiles</taxon>
        <taxon>Bigyra</taxon>
        <taxon>Labyrinthulomycetes</taxon>
        <taxon>Thraustochytrida</taxon>
        <taxon>Thraustochytriidae</taxon>
        <taxon>Hondaea</taxon>
    </lineage>
</organism>
<keyword evidence="3" id="KW-1185">Reference proteome</keyword>
<accession>A0A2R5GPG5</accession>
<evidence type="ECO:0000313" key="2">
    <source>
        <dbReference type="EMBL" id="GBG30513.1"/>
    </source>
</evidence>
<sequence length="241" mass="25481">MERPNEGDGPAPSPPSSYLHNNQPSGDADNARFVDDDSPLLADFDLLHEPVSPRAAALARAGHAPSQHHLQQHQHQQQSLIFGHAGDAAAPAGVARDEEDGGKANATESRAHNGDAALGLPRKRGASSRAGGSPSETAPRSQDASRLRSADDATAVPGAIFANGTGKTGMASTRGMQMNGKNSRASVKYQRLRQGHNEAISKGGCRSLIQMFDQGLLLLSSFCIPQWQSTPECHPEMQLVQ</sequence>
<name>A0A2R5GPG5_9STRA</name>
<feature type="compositionally biased region" description="Low complexity" evidence="1">
    <location>
        <begin position="55"/>
        <end position="94"/>
    </location>
</feature>
<proteinExistence type="predicted"/>
<evidence type="ECO:0000313" key="3">
    <source>
        <dbReference type="Proteomes" id="UP000241890"/>
    </source>
</evidence>
<protein>
    <submittedName>
        <fullName evidence="2">Uncharacterized protein</fullName>
    </submittedName>
</protein>
<gene>
    <name evidence="2" type="ORF">FCC1311_067332</name>
</gene>
<reference evidence="2 3" key="1">
    <citation type="submission" date="2017-12" db="EMBL/GenBank/DDBJ databases">
        <title>Sequencing, de novo assembly and annotation of complete genome of a new Thraustochytrid species, strain FCC1311.</title>
        <authorList>
            <person name="Sedici K."/>
            <person name="Godart F."/>
            <person name="Aiese Cigliano R."/>
            <person name="Sanseverino W."/>
            <person name="Barakat M."/>
            <person name="Ortet P."/>
            <person name="Marechal E."/>
            <person name="Cagnac O."/>
            <person name="Amato A."/>
        </authorList>
    </citation>
    <scope>NUCLEOTIDE SEQUENCE [LARGE SCALE GENOMIC DNA]</scope>
</reference>
<dbReference type="AlphaFoldDB" id="A0A2R5GPG5"/>
<feature type="region of interest" description="Disordered" evidence="1">
    <location>
        <begin position="1"/>
        <end position="36"/>
    </location>
</feature>
<feature type="compositionally biased region" description="Polar residues" evidence="1">
    <location>
        <begin position="16"/>
        <end position="25"/>
    </location>
</feature>
<evidence type="ECO:0000256" key="1">
    <source>
        <dbReference type="SAM" id="MobiDB-lite"/>
    </source>
</evidence>
<feature type="compositionally biased region" description="Polar residues" evidence="1">
    <location>
        <begin position="170"/>
        <end position="180"/>
    </location>
</feature>
<dbReference type="Proteomes" id="UP000241890">
    <property type="component" value="Unassembled WGS sequence"/>
</dbReference>